<reference evidence="1" key="1">
    <citation type="submission" date="2021-02" db="EMBL/GenBank/DDBJ databases">
        <authorList>
            <person name="Nowell W R."/>
        </authorList>
    </citation>
    <scope>NUCLEOTIDE SEQUENCE</scope>
</reference>
<accession>A0A821E6A2</accession>
<evidence type="ECO:0000313" key="2">
    <source>
        <dbReference type="Proteomes" id="UP000663851"/>
    </source>
</evidence>
<sequence length="90" mass="9594">EVLRFSPLSTYEICGVAFGCLPQADIPVLRWNVTLPPSSQSAPSLAALSADDLPSQSILSVLHLADLHIDIEYKPGSNADCGRPLCCRDG</sequence>
<evidence type="ECO:0008006" key="3">
    <source>
        <dbReference type="Google" id="ProtNLM"/>
    </source>
</evidence>
<evidence type="ECO:0000313" key="1">
    <source>
        <dbReference type="EMBL" id="CAF4630433.1"/>
    </source>
</evidence>
<feature type="non-terminal residue" evidence="1">
    <location>
        <position position="90"/>
    </location>
</feature>
<dbReference type="Proteomes" id="UP000663851">
    <property type="component" value="Unassembled WGS sequence"/>
</dbReference>
<comment type="caution">
    <text evidence="1">The sequence shown here is derived from an EMBL/GenBank/DDBJ whole genome shotgun (WGS) entry which is preliminary data.</text>
</comment>
<dbReference type="EMBL" id="CAJOBO010018263">
    <property type="protein sequence ID" value="CAF4630433.1"/>
    <property type="molecule type" value="Genomic_DNA"/>
</dbReference>
<proteinExistence type="predicted"/>
<feature type="non-terminal residue" evidence="1">
    <location>
        <position position="1"/>
    </location>
</feature>
<organism evidence="1 2">
    <name type="scientific">Rotaria socialis</name>
    <dbReference type="NCBI Taxonomy" id="392032"/>
    <lineage>
        <taxon>Eukaryota</taxon>
        <taxon>Metazoa</taxon>
        <taxon>Spiralia</taxon>
        <taxon>Gnathifera</taxon>
        <taxon>Rotifera</taxon>
        <taxon>Eurotatoria</taxon>
        <taxon>Bdelloidea</taxon>
        <taxon>Philodinida</taxon>
        <taxon>Philodinidae</taxon>
        <taxon>Rotaria</taxon>
    </lineage>
</organism>
<dbReference type="AlphaFoldDB" id="A0A821E6A2"/>
<protein>
    <recommendedName>
        <fullName evidence="3">Sphingomyelin phosphodiesterase</fullName>
    </recommendedName>
</protein>
<gene>
    <name evidence="1" type="ORF">HFQ381_LOCUS34662</name>
</gene>
<name>A0A821E6A2_9BILA</name>